<accession>A0A1S2VB09</accession>
<feature type="transmembrane region" description="Helical" evidence="1">
    <location>
        <begin position="42"/>
        <end position="60"/>
    </location>
</feature>
<proteinExistence type="predicted"/>
<protein>
    <recommendedName>
        <fullName evidence="4">DUF3592 domain-containing protein</fullName>
    </recommendedName>
</protein>
<dbReference type="EMBL" id="MORL01000032">
    <property type="protein sequence ID" value="OIN55914.1"/>
    <property type="molecule type" value="Genomic_DNA"/>
</dbReference>
<evidence type="ECO:0008006" key="4">
    <source>
        <dbReference type="Google" id="ProtNLM"/>
    </source>
</evidence>
<evidence type="ECO:0000256" key="1">
    <source>
        <dbReference type="SAM" id="Phobius"/>
    </source>
</evidence>
<keyword evidence="1" id="KW-0472">Membrane</keyword>
<evidence type="ECO:0000313" key="3">
    <source>
        <dbReference type="Proteomes" id="UP000181790"/>
    </source>
</evidence>
<keyword evidence="3" id="KW-1185">Reference proteome</keyword>
<dbReference type="AlphaFoldDB" id="A0A1S2VB09"/>
<sequence length="140" mass="16054">MMRLLAFSSTSFSLPINKIKTLQNMTQNSKSSNESFWNVKNFFGLLFLFGIPAYWIYLIYINNSRSKTLDGKTNKVKAVIINEKNFYGNSPVTQTFSYSYQFKIGLVDYKGDSQDPDLSIGDSILIKYSIENPDFNEPVK</sequence>
<keyword evidence="1" id="KW-1133">Transmembrane helix</keyword>
<organism evidence="2 3">
    <name type="scientific">Arsenicibacter rosenii</name>
    <dbReference type="NCBI Taxonomy" id="1750698"/>
    <lineage>
        <taxon>Bacteria</taxon>
        <taxon>Pseudomonadati</taxon>
        <taxon>Bacteroidota</taxon>
        <taxon>Cytophagia</taxon>
        <taxon>Cytophagales</taxon>
        <taxon>Spirosomataceae</taxon>
        <taxon>Arsenicibacter</taxon>
    </lineage>
</organism>
<dbReference type="RefSeq" id="WP_177225934.1">
    <property type="nucleotide sequence ID" value="NZ_MORL01000032.1"/>
</dbReference>
<name>A0A1S2VB09_9BACT</name>
<gene>
    <name evidence="2" type="ORF">BLX24_27575</name>
</gene>
<keyword evidence="1" id="KW-0812">Transmembrane</keyword>
<dbReference type="Proteomes" id="UP000181790">
    <property type="component" value="Unassembled WGS sequence"/>
</dbReference>
<evidence type="ECO:0000313" key="2">
    <source>
        <dbReference type="EMBL" id="OIN55914.1"/>
    </source>
</evidence>
<reference evidence="2 3" key="1">
    <citation type="submission" date="2016-10" db="EMBL/GenBank/DDBJ databases">
        <title>Arsenicibacter rosenii gen. nov., sp. nov., an efficient arsenic-methylating bacterium isolated from an arsenic-contaminated paddy soil.</title>
        <authorList>
            <person name="Huang K."/>
        </authorList>
    </citation>
    <scope>NUCLEOTIDE SEQUENCE [LARGE SCALE GENOMIC DNA]</scope>
    <source>
        <strain evidence="2 3">SM-1</strain>
    </source>
</reference>
<comment type="caution">
    <text evidence="2">The sequence shown here is derived from an EMBL/GenBank/DDBJ whole genome shotgun (WGS) entry which is preliminary data.</text>
</comment>